<dbReference type="EMBL" id="MT142410">
    <property type="protein sequence ID" value="QJA80187.1"/>
    <property type="molecule type" value="Genomic_DNA"/>
</dbReference>
<sequence length="323" mass="36641">MSQGSNFPYCNITTDLQLAFKDVETFSRADTLSVFTVVSGNAQTFSKHNTGYYGIVYEDGVPLTAKTSIATVQATASTYWWDETNDILYVHASDGLDPDTHTITAAVYTWNDLKTNCRNDAMEEVEGYLDSKYPRPLPFARNSYNSAYYDGDLVKATALITARKIIEQRDPTSSIIDIFWRRVYSSEEPFGLLWEYKNSGRYFSFEPTKDDFSGRLENLVMDAASTGRIYLHGKGQSAQHKLYKIKIDTAGVVETATYKISDDNGLSWHSTLNTTYYEGRYLAQGVWIRFQGTFILNDEWLIEFASTDEVVKSDLFSVKLTNK</sequence>
<accession>A0A6H1ZP70</accession>
<dbReference type="AlphaFoldDB" id="A0A6H1ZP70"/>
<reference evidence="1" key="1">
    <citation type="submission" date="2020-03" db="EMBL/GenBank/DDBJ databases">
        <title>The deep terrestrial virosphere.</title>
        <authorList>
            <person name="Holmfeldt K."/>
            <person name="Nilsson E."/>
            <person name="Simone D."/>
            <person name="Lopez-Fernandez M."/>
            <person name="Wu X."/>
            <person name="de Brujin I."/>
            <person name="Lundin D."/>
            <person name="Andersson A."/>
            <person name="Bertilsson S."/>
            <person name="Dopson M."/>
        </authorList>
    </citation>
    <scope>NUCLEOTIDE SEQUENCE</scope>
    <source>
        <strain evidence="2">MM415A00766</strain>
        <strain evidence="3">MM415B02575</strain>
        <strain evidence="1">TM448A01329</strain>
    </source>
</reference>
<organism evidence="1">
    <name type="scientific">viral metagenome</name>
    <dbReference type="NCBI Taxonomy" id="1070528"/>
    <lineage>
        <taxon>unclassified sequences</taxon>
        <taxon>metagenomes</taxon>
        <taxon>organismal metagenomes</taxon>
    </lineage>
</organism>
<gene>
    <name evidence="2" type="ORF">MM415A00766_0016</name>
    <name evidence="3" type="ORF">MM415B02575_0007</name>
    <name evidence="1" type="ORF">TM448A01329_0009</name>
</gene>
<dbReference type="EMBL" id="MT144133">
    <property type="protein sequence ID" value="QJA49364.1"/>
    <property type="molecule type" value="Genomic_DNA"/>
</dbReference>
<dbReference type="EMBL" id="MT142837">
    <property type="protein sequence ID" value="QJA89301.1"/>
    <property type="molecule type" value="Genomic_DNA"/>
</dbReference>
<protein>
    <submittedName>
        <fullName evidence="1">Uncharacterized protein</fullName>
    </submittedName>
</protein>
<evidence type="ECO:0000313" key="2">
    <source>
        <dbReference type="EMBL" id="QJA80187.1"/>
    </source>
</evidence>
<proteinExistence type="predicted"/>
<evidence type="ECO:0000313" key="3">
    <source>
        <dbReference type="EMBL" id="QJA89301.1"/>
    </source>
</evidence>
<name>A0A6H1ZP70_9ZZZZ</name>
<evidence type="ECO:0000313" key="1">
    <source>
        <dbReference type="EMBL" id="QJA49364.1"/>
    </source>
</evidence>